<dbReference type="PANTHER" id="PTHR14209:SF19">
    <property type="entry name" value="ISOAMYL ACETATE-HYDROLYZING ESTERASE 1 HOMOLOG"/>
    <property type="match status" value="1"/>
</dbReference>
<evidence type="ECO:0000259" key="1">
    <source>
        <dbReference type="Pfam" id="PF13472"/>
    </source>
</evidence>
<dbReference type="InterPro" id="IPR045136">
    <property type="entry name" value="Iah1-like"/>
</dbReference>
<dbReference type="Proteomes" id="UP000799764">
    <property type="component" value="Unassembled WGS sequence"/>
</dbReference>
<keyword evidence="3" id="KW-1185">Reference proteome</keyword>
<accession>A0A9P4PFH2</accession>
<dbReference type="AlphaFoldDB" id="A0A9P4PFH2"/>
<protein>
    <submittedName>
        <fullName evidence="2">SGNH hydrolase</fullName>
    </submittedName>
</protein>
<sequence>MTKLHPHAPDRACSAMSTTTAQSLSHATSNDTTQRSVYPQFIFFGDSITQFDGNPSLGFSCIGALRYDYARRIDIVSRGFGGYNTSNALAVLPKFFPAPQATRVRLVTIFFGANDACLPNTTGQHVSLEQFKFNLHKLLSHPCIVAHRDVRVLLITPPPVDEWQFDNWEEPGKSARKAVIAQAYARAVVEVGVESETAVVDLWSACMREIGWDEGEELPGDRTVEKSALSQLLVDGLHLTGEGYVVLCKEMNKVIAREYPDLVPERIPFAL</sequence>
<dbReference type="OrthoDB" id="671439at2759"/>
<dbReference type="InterPro" id="IPR036514">
    <property type="entry name" value="SGNH_hydro_sf"/>
</dbReference>
<proteinExistence type="predicted"/>
<dbReference type="CDD" id="cd01838">
    <property type="entry name" value="Isoamyl_acetate_hydrolase_like"/>
    <property type="match status" value="1"/>
</dbReference>
<evidence type="ECO:0000313" key="3">
    <source>
        <dbReference type="Proteomes" id="UP000799764"/>
    </source>
</evidence>
<reference evidence="2" key="1">
    <citation type="journal article" date="2020" name="Stud. Mycol.">
        <title>101 Dothideomycetes genomes: a test case for predicting lifestyles and emergence of pathogens.</title>
        <authorList>
            <person name="Haridas S."/>
            <person name="Albert R."/>
            <person name="Binder M."/>
            <person name="Bloem J."/>
            <person name="Labutti K."/>
            <person name="Salamov A."/>
            <person name="Andreopoulos B."/>
            <person name="Baker S."/>
            <person name="Barry K."/>
            <person name="Bills G."/>
            <person name="Bluhm B."/>
            <person name="Cannon C."/>
            <person name="Castanera R."/>
            <person name="Culley D."/>
            <person name="Daum C."/>
            <person name="Ezra D."/>
            <person name="Gonzalez J."/>
            <person name="Henrissat B."/>
            <person name="Kuo A."/>
            <person name="Liang C."/>
            <person name="Lipzen A."/>
            <person name="Lutzoni F."/>
            <person name="Magnuson J."/>
            <person name="Mondo S."/>
            <person name="Nolan M."/>
            <person name="Ohm R."/>
            <person name="Pangilinan J."/>
            <person name="Park H.-J."/>
            <person name="Ramirez L."/>
            <person name="Alfaro M."/>
            <person name="Sun H."/>
            <person name="Tritt A."/>
            <person name="Yoshinaga Y."/>
            <person name="Zwiers L.-H."/>
            <person name="Turgeon B."/>
            <person name="Goodwin S."/>
            <person name="Spatafora J."/>
            <person name="Crous P."/>
            <person name="Grigoriev I."/>
        </authorList>
    </citation>
    <scope>NUCLEOTIDE SEQUENCE</scope>
    <source>
        <strain evidence="2">CBS 690.94</strain>
    </source>
</reference>
<dbReference type="PANTHER" id="PTHR14209">
    <property type="entry name" value="ISOAMYL ACETATE-HYDROLYZING ESTERASE 1"/>
    <property type="match status" value="1"/>
</dbReference>
<organism evidence="2 3">
    <name type="scientific">Karstenula rhodostoma CBS 690.94</name>
    <dbReference type="NCBI Taxonomy" id="1392251"/>
    <lineage>
        <taxon>Eukaryota</taxon>
        <taxon>Fungi</taxon>
        <taxon>Dikarya</taxon>
        <taxon>Ascomycota</taxon>
        <taxon>Pezizomycotina</taxon>
        <taxon>Dothideomycetes</taxon>
        <taxon>Pleosporomycetidae</taxon>
        <taxon>Pleosporales</taxon>
        <taxon>Massarineae</taxon>
        <taxon>Didymosphaeriaceae</taxon>
        <taxon>Karstenula</taxon>
    </lineage>
</organism>
<dbReference type="EMBL" id="MU001503">
    <property type="protein sequence ID" value="KAF2442947.1"/>
    <property type="molecule type" value="Genomic_DNA"/>
</dbReference>
<comment type="caution">
    <text evidence="2">The sequence shown here is derived from an EMBL/GenBank/DDBJ whole genome shotgun (WGS) entry which is preliminary data.</text>
</comment>
<gene>
    <name evidence="2" type="ORF">P171DRAFT_433321</name>
</gene>
<dbReference type="Gene3D" id="3.40.50.1110">
    <property type="entry name" value="SGNH hydrolase"/>
    <property type="match status" value="1"/>
</dbReference>
<evidence type="ECO:0000313" key="2">
    <source>
        <dbReference type="EMBL" id="KAF2442947.1"/>
    </source>
</evidence>
<dbReference type="SUPFAM" id="SSF52266">
    <property type="entry name" value="SGNH hydrolase"/>
    <property type="match status" value="1"/>
</dbReference>
<dbReference type="GO" id="GO:0016787">
    <property type="term" value="F:hydrolase activity"/>
    <property type="evidence" value="ECO:0007669"/>
    <property type="project" value="UniProtKB-KW"/>
</dbReference>
<dbReference type="InterPro" id="IPR013830">
    <property type="entry name" value="SGNH_hydro"/>
</dbReference>
<keyword evidence="2" id="KW-0378">Hydrolase</keyword>
<dbReference type="Pfam" id="PF13472">
    <property type="entry name" value="Lipase_GDSL_2"/>
    <property type="match status" value="1"/>
</dbReference>
<feature type="domain" description="SGNH hydrolase-type esterase" evidence="1">
    <location>
        <begin position="43"/>
        <end position="244"/>
    </location>
</feature>
<name>A0A9P4PFH2_9PLEO</name>